<protein>
    <recommendedName>
        <fullName evidence="8">Aldehyde-alcohol dehydrogenase</fullName>
    </recommendedName>
</protein>
<dbReference type="Gene3D" id="3.40.309.10">
    <property type="entry name" value="Aldehyde Dehydrogenase, Chain A, domain 2"/>
    <property type="match status" value="1"/>
</dbReference>
<dbReference type="Pfam" id="PF25137">
    <property type="entry name" value="ADH_Fe_C"/>
    <property type="match status" value="1"/>
</dbReference>
<dbReference type="Gene3D" id="3.40.605.10">
    <property type="entry name" value="Aldehyde Dehydrogenase, Chain A, domain 1"/>
    <property type="match status" value="1"/>
</dbReference>
<dbReference type="Gene3D" id="3.40.50.1970">
    <property type="match status" value="1"/>
</dbReference>
<dbReference type="SUPFAM" id="SSF53720">
    <property type="entry name" value="ALDH-like"/>
    <property type="match status" value="1"/>
</dbReference>
<accession>A0A5C8FEF0</accession>
<dbReference type="NCBIfam" id="NF010378">
    <property type="entry name" value="PRK13805.1"/>
    <property type="match status" value="1"/>
</dbReference>
<dbReference type="InterPro" id="IPR056798">
    <property type="entry name" value="ADH_Fe_C"/>
</dbReference>
<sequence>MSKEVKEAKGNNSILEDLISKAQKAQRIYATFSQEKVDEIFKACAIAINSRRIPLAKMACEETGMGIVEDKVIKNHFASEYIYNKYKHTKTCGIIDEDMAMGIKKVAEPIGVIAGVVPTTNPTSTAAFKSLITLKTRNAIVISPHPRAKKCTAEVCKIINQVAVENGAPDGLVGCIEEPTVELSATLMKHPKINLILATGGPGMVREAYSSGKPALGVGAGNTPAIIDETSNIKMAVNSVIQSKTFDNGMICASEQSVVVLKSVYEEVKKELVYRGAYILNRDEKEKISKVIIIDGALNAQIVGQPAHIIAKMAGMTVPEDTKILIGEASSISRDEAFSYEKLSPVLAMYKSDNFEDALNKAHNLVVFGGLGHTSVLYTDEDNQKERIAQFYEKMPTGRILVNMPSSQGAIGDVYNFRLEPSLTLGCGSWGGNSTSENVGVKHLLNIKSVASRRENMLWYRVPQKIYLKRGSLDVALREFADKKRALIITDGPLYKLGITDNVTKVLDDIGVKYSIFSDVKPDPTISLVMDILKTARAFEPDLIISLGGGSPIDAGKIAWLLYENPEIKFEDIAMVFMDIRKRICDAGTLGKKAQFVAIPTTSGTGSETTPFAVITDDATHIKYPITDYALTPNMAILDANLVMSMPKSLCAASGIDSLTHALEAYASICSTEFSNSNAEKAIKLIFKYLPDSYKDGANNPEARENMHYAASLAGMSFANAFLGICHSLAHKLGAAFNIPHGFANALLICQVVKYNANEKPTKQGLFPQYKYPHARQRYATVADLVELGGKNDSEKVSNLIKAINNLKKQLDIPLSIKEYGVSEKEFNEKLDDIVEQAFNDQCTGANPVYPLMKELKQIYLDAYNGVY</sequence>
<evidence type="ECO:0000256" key="6">
    <source>
        <dbReference type="ARBA" id="ARBA00035641"/>
    </source>
</evidence>
<keyword evidence="4" id="KW-0520">NAD</keyword>
<comment type="cofactor">
    <cofactor evidence="1">
        <name>Fe(2+)</name>
        <dbReference type="ChEBI" id="CHEBI:29033"/>
    </cofactor>
</comment>
<evidence type="ECO:0000259" key="12">
    <source>
        <dbReference type="Pfam" id="PF25137"/>
    </source>
</evidence>
<gene>
    <name evidence="13" type="ORF">EPJ84_11650</name>
</gene>
<dbReference type="Pfam" id="PF00171">
    <property type="entry name" value="Aldedh"/>
    <property type="match status" value="1"/>
</dbReference>
<dbReference type="GO" id="GO:0008774">
    <property type="term" value="F:acetaldehyde dehydrogenase (acetylating) activity"/>
    <property type="evidence" value="ECO:0007669"/>
    <property type="project" value="UniProtKB-UniRule"/>
</dbReference>
<dbReference type="EMBL" id="SAYE01000020">
    <property type="protein sequence ID" value="TXJ47471.1"/>
    <property type="molecule type" value="Genomic_DNA"/>
</dbReference>
<evidence type="ECO:0000256" key="9">
    <source>
        <dbReference type="SAM" id="Coils"/>
    </source>
</evidence>
<dbReference type="InterPro" id="IPR034789">
    <property type="entry name" value="AAD_C"/>
</dbReference>
<evidence type="ECO:0000256" key="7">
    <source>
        <dbReference type="ARBA" id="ARBA00035645"/>
    </source>
</evidence>
<feature type="domain" description="Fe-containing alcohol dehydrogenase-like C-terminal" evidence="12">
    <location>
        <begin position="652"/>
        <end position="864"/>
    </location>
</feature>
<dbReference type="Pfam" id="PF00465">
    <property type="entry name" value="Fe-ADH"/>
    <property type="match status" value="1"/>
</dbReference>
<dbReference type="GO" id="GO:0015976">
    <property type="term" value="P:carbon utilization"/>
    <property type="evidence" value="ECO:0007669"/>
    <property type="project" value="InterPro"/>
</dbReference>
<feature type="domain" description="Alcohol dehydrogenase iron-type/glycerol dehydrogenase GldA" evidence="11">
    <location>
        <begin position="463"/>
        <end position="639"/>
    </location>
</feature>
<dbReference type="FunFam" id="3.40.309.10:FF:000007">
    <property type="entry name" value="Aldehyde-alcohol dehydrogenase"/>
    <property type="match status" value="1"/>
</dbReference>
<dbReference type="CDD" id="cd08178">
    <property type="entry name" value="AAD_C"/>
    <property type="match status" value="1"/>
</dbReference>
<evidence type="ECO:0000256" key="4">
    <source>
        <dbReference type="ARBA" id="ARBA00023027"/>
    </source>
</evidence>
<dbReference type="GO" id="GO:0046872">
    <property type="term" value="F:metal ion binding"/>
    <property type="evidence" value="ECO:0007669"/>
    <property type="project" value="InterPro"/>
</dbReference>
<evidence type="ECO:0000259" key="10">
    <source>
        <dbReference type="Pfam" id="PF00171"/>
    </source>
</evidence>
<dbReference type="AlphaFoldDB" id="A0A5C8FEF0"/>
<evidence type="ECO:0000313" key="14">
    <source>
        <dbReference type="Proteomes" id="UP000322307"/>
    </source>
</evidence>
<evidence type="ECO:0000256" key="1">
    <source>
        <dbReference type="ARBA" id="ARBA00001954"/>
    </source>
</evidence>
<dbReference type="InterPro" id="IPR016161">
    <property type="entry name" value="Ald_DH/histidinol_DH"/>
</dbReference>
<comment type="caution">
    <text evidence="13">The sequence shown here is derived from an EMBL/GenBank/DDBJ whole genome shotgun (WGS) entry which is preliminary data.</text>
</comment>
<dbReference type="InterPro" id="IPR016162">
    <property type="entry name" value="Ald_DH_N"/>
</dbReference>
<evidence type="ECO:0000256" key="5">
    <source>
        <dbReference type="ARBA" id="ARBA00023268"/>
    </source>
</evidence>
<dbReference type="PANTHER" id="PTHR11496">
    <property type="entry name" value="ALCOHOL DEHYDROGENASE"/>
    <property type="match status" value="1"/>
</dbReference>
<dbReference type="InterPro" id="IPR012079">
    <property type="entry name" value="Bifunc_Ald-ADH"/>
</dbReference>
<dbReference type="FunFam" id="1.20.1090.10:FF:000001">
    <property type="entry name" value="Aldehyde-alcohol dehydrogenase"/>
    <property type="match status" value="1"/>
</dbReference>
<dbReference type="Gene3D" id="1.20.1090.10">
    <property type="entry name" value="Dehydroquinate synthase-like - alpha domain"/>
    <property type="match status" value="1"/>
</dbReference>
<evidence type="ECO:0000313" key="13">
    <source>
        <dbReference type="EMBL" id="TXJ47471.1"/>
    </source>
</evidence>
<dbReference type="PANTHER" id="PTHR11496:SF83">
    <property type="entry name" value="HYDROXYACID-OXOACID TRANSHYDROGENASE, MITOCHONDRIAL"/>
    <property type="match status" value="1"/>
</dbReference>
<feature type="domain" description="Aldehyde dehydrogenase" evidence="10">
    <location>
        <begin position="10"/>
        <end position="275"/>
    </location>
</feature>
<dbReference type="InterPro" id="IPR001670">
    <property type="entry name" value="ADH_Fe/GldA"/>
</dbReference>
<dbReference type="PIRSF" id="PIRSF000111">
    <property type="entry name" value="ALDH_ADH"/>
    <property type="match status" value="1"/>
</dbReference>
<evidence type="ECO:0000256" key="8">
    <source>
        <dbReference type="PIRNR" id="PIRNR000111"/>
    </source>
</evidence>
<dbReference type="InterPro" id="IPR039697">
    <property type="entry name" value="Alcohol_dehydrogenase_Fe"/>
</dbReference>
<dbReference type="InterPro" id="IPR016163">
    <property type="entry name" value="Ald_DH_C"/>
</dbReference>
<dbReference type="SUPFAM" id="SSF56796">
    <property type="entry name" value="Dehydroquinate synthase-like"/>
    <property type="match status" value="1"/>
</dbReference>
<keyword evidence="2 8" id="KW-0560">Oxidoreductase</keyword>
<proteinExistence type="inferred from homology"/>
<dbReference type="CDD" id="cd07122">
    <property type="entry name" value="ALDH_F20_ACDH"/>
    <property type="match status" value="1"/>
</dbReference>
<evidence type="ECO:0000259" key="11">
    <source>
        <dbReference type="Pfam" id="PF00465"/>
    </source>
</evidence>
<dbReference type="Proteomes" id="UP000322307">
    <property type="component" value="Unassembled WGS sequence"/>
</dbReference>
<dbReference type="RefSeq" id="WP_147718836.1">
    <property type="nucleotide sequence ID" value="NZ_SAYE01000020.1"/>
</dbReference>
<evidence type="ECO:0000256" key="3">
    <source>
        <dbReference type="ARBA" id="ARBA00023004"/>
    </source>
</evidence>
<dbReference type="InterPro" id="IPR015590">
    <property type="entry name" value="Aldehyde_DH_dom"/>
</dbReference>
<keyword evidence="3" id="KW-0408">Iron</keyword>
<keyword evidence="5" id="KW-0511">Multifunctional enzyme</keyword>
<dbReference type="InterPro" id="IPR018211">
    <property type="entry name" value="ADH_Fe_CS"/>
</dbReference>
<keyword evidence="9" id="KW-0175">Coiled coil</keyword>
<feature type="coiled-coil region" evidence="9">
    <location>
        <begin position="5"/>
        <end position="35"/>
    </location>
</feature>
<dbReference type="FunFam" id="3.40.50.1970:FF:000002">
    <property type="entry name" value="Aldehyde-alcohol dehydrogenase"/>
    <property type="match status" value="1"/>
</dbReference>
<comment type="similarity">
    <text evidence="6 8">In the N-terminal section; belongs to the aldehyde dehydrogenase family.</text>
</comment>
<organism evidence="13 14">
    <name type="scientific">Brachyspira aalborgi</name>
    <dbReference type="NCBI Taxonomy" id="29522"/>
    <lineage>
        <taxon>Bacteria</taxon>
        <taxon>Pseudomonadati</taxon>
        <taxon>Spirochaetota</taxon>
        <taxon>Spirochaetia</taxon>
        <taxon>Brachyspirales</taxon>
        <taxon>Brachyspiraceae</taxon>
        <taxon>Brachyspira</taxon>
    </lineage>
</organism>
<dbReference type="PROSITE" id="PS00060">
    <property type="entry name" value="ADH_IRON_2"/>
    <property type="match status" value="1"/>
</dbReference>
<dbReference type="GO" id="GO:0006066">
    <property type="term" value="P:alcohol metabolic process"/>
    <property type="evidence" value="ECO:0007669"/>
    <property type="project" value="InterPro"/>
</dbReference>
<evidence type="ECO:0000256" key="2">
    <source>
        <dbReference type="ARBA" id="ARBA00023002"/>
    </source>
</evidence>
<comment type="similarity">
    <text evidence="7 8">In the C-terminal section; belongs to the iron-containing alcohol dehydrogenase family.</text>
</comment>
<name>A0A5C8FEF0_9SPIR</name>
<dbReference type="GO" id="GO:0004022">
    <property type="term" value="F:alcohol dehydrogenase (NAD+) activity"/>
    <property type="evidence" value="ECO:0007669"/>
    <property type="project" value="UniProtKB-UniRule"/>
</dbReference>
<reference evidence="13 14" key="1">
    <citation type="journal article" date="1992" name="Lakartidningen">
        <title>[Penicillin V and not amoxicillin is the first choice preparation in acute otitis].</title>
        <authorList>
            <person name="Kamme C."/>
            <person name="Lundgren K."/>
            <person name="Prellner K."/>
        </authorList>
    </citation>
    <scope>NUCLEOTIDE SEQUENCE [LARGE SCALE GENOMIC DNA]</scope>
    <source>
        <strain evidence="13 14">PC3939II</strain>
    </source>
</reference>